<proteinExistence type="predicted"/>
<keyword evidence="5" id="KW-0411">Iron-sulfur</keyword>
<feature type="domain" description="Rieske" evidence="6">
    <location>
        <begin position="8"/>
        <end position="110"/>
    </location>
</feature>
<dbReference type="InterPro" id="IPR050584">
    <property type="entry name" value="Cholesterol_7-desaturase"/>
</dbReference>
<evidence type="ECO:0000256" key="4">
    <source>
        <dbReference type="ARBA" id="ARBA00023004"/>
    </source>
</evidence>
<protein>
    <submittedName>
        <fullName evidence="7">Rieske 2Fe-2S domain-containing protein</fullName>
    </submittedName>
</protein>
<dbReference type="SUPFAM" id="SSF55961">
    <property type="entry name" value="Bet v1-like"/>
    <property type="match status" value="1"/>
</dbReference>
<dbReference type="Gene3D" id="3.90.380.10">
    <property type="entry name" value="Naphthalene 1,2-dioxygenase Alpha Subunit, Chain A, domain 1"/>
    <property type="match status" value="1"/>
</dbReference>
<dbReference type="PANTHER" id="PTHR21266">
    <property type="entry name" value="IRON-SULFUR DOMAIN CONTAINING PROTEIN"/>
    <property type="match status" value="1"/>
</dbReference>
<name>A0ABW4I566_9SPHN</name>
<evidence type="ECO:0000256" key="3">
    <source>
        <dbReference type="ARBA" id="ARBA00023002"/>
    </source>
</evidence>
<evidence type="ECO:0000313" key="7">
    <source>
        <dbReference type="EMBL" id="MFD1612290.1"/>
    </source>
</evidence>
<dbReference type="Pfam" id="PF00355">
    <property type="entry name" value="Rieske"/>
    <property type="match status" value="1"/>
</dbReference>
<comment type="caution">
    <text evidence="7">The sequence shown here is derived from an EMBL/GenBank/DDBJ whole genome shotgun (WGS) entry which is preliminary data.</text>
</comment>
<dbReference type="Gene3D" id="2.102.10.10">
    <property type="entry name" value="Rieske [2Fe-2S] iron-sulphur domain"/>
    <property type="match status" value="1"/>
</dbReference>
<dbReference type="PROSITE" id="PS51296">
    <property type="entry name" value="RIESKE"/>
    <property type="match status" value="1"/>
</dbReference>
<dbReference type="Pfam" id="PF19112">
    <property type="entry name" value="VanA_C"/>
    <property type="match status" value="1"/>
</dbReference>
<keyword evidence="8" id="KW-1185">Reference proteome</keyword>
<evidence type="ECO:0000256" key="2">
    <source>
        <dbReference type="ARBA" id="ARBA00022723"/>
    </source>
</evidence>
<dbReference type="EMBL" id="JBHUDY010000001">
    <property type="protein sequence ID" value="MFD1612290.1"/>
    <property type="molecule type" value="Genomic_DNA"/>
</dbReference>
<dbReference type="SUPFAM" id="SSF50022">
    <property type="entry name" value="ISP domain"/>
    <property type="match status" value="1"/>
</dbReference>
<evidence type="ECO:0000256" key="5">
    <source>
        <dbReference type="ARBA" id="ARBA00023014"/>
    </source>
</evidence>
<accession>A0ABW4I566</accession>
<keyword evidence="3" id="KW-0560">Oxidoreductase</keyword>
<reference evidence="8" key="1">
    <citation type="journal article" date="2019" name="Int. J. Syst. Evol. Microbiol.">
        <title>The Global Catalogue of Microorganisms (GCM) 10K type strain sequencing project: providing services to taxonomists for standard genome sequencing and annotation.</title>
        <authorList>
            <consortium name="The Broad Institute Genomics Platform"/>
            <consortium name="The Broad Institute Genome Sequencing Center for Infectious Disease"/>
            <person name="Wu L."/>
            <person name="Ma J."/>
        </authorList>
    </citation>
    <scope>NUCLEOTIDE SEQUENCE [LARGE SCALE GENOMIC DNA]</scope>
    <source>
        <strain evidence="8">CGMCC 1.16275</strain>
    </source>
</reference>
<keyword evidence="4" id="KW-0408">Iron</keyword>
<organism evidence="7 8">
    <name type="scientific">Sphingomonas tabacisoli</name>
    <dbReference type="NCBI Taxonomy" id="2249466"/>
    <lineage>
        <taxon>Bacteria</taxon>
        <taxon>Pseudomonadati</taxon>
        <taxon>Pseudomonadota</taxon>
        <taxon>Alphaproteobacteria</taxon>
        <taxon>Sphingomonadales</taxon>
        <taxon>Sphingomonadaceae</taxon>
        <taxon>Sphingomonas</taxon>
    </lineage>
</organism>
<dbReference type="InterPro" id="IPR044043">
    <property type="entry name" value="VanA_C_cat"/>
</dbReference>
<dbReference type="CDD" id="cd08878">
    <property type="entry name" value="RHO_alpha_C_DMO-like"/>
    <property type="match status" value="1"/>
</dbReference>
<dbReference type="RefSeq" id="WP_380889084.1">
    <property type="nucleotide sequence ID" value="NZ_JBHUDY010000001.1"/>
</dbReference>
<gene>
    <name evidence="7" type="ORF">ACFSCW_10795</name>
</gene>
<keyword evidence="2" id="KW-0479">Metal-binding</keyword>
<evidence type="ECO:0000313" key="8">
    <source>
        <dbReference type="Proteomes" id="UP001597115"/>
    </source>
</evidence>
<sequence>MTWVANAWYVAGWDHEVDQAPLARTICGVPMMFYRNLDRSVVAMRDACPHRLLPLSLGIREGDSIRCRYHGLKLGADGFAEEMPLKGDPVNRRICVETFAVAEKHRFVWVWVGERAIADPALIPDLWPCSATGWAFEGGYNHVRADYRLMIDNLMDLTHETHVHAGSIGQAELMEVPIDTRVEGDRVLVSRWMPNVDAPPFWRGALKKPGAVDRWQICEFILPSSVIIDVGVAPVGAGATIEEHDQGVRGFVIDSMTPESETSMHYFWGMARNFDLADTGFGKRFKRAQGGVFAEDIVILEAQQRSIEANPDLKLQSYNIDQGGVRARQIIARAIRASAGVRDAAA</sequence>
<dbReference type="InterPro" id="IPR036922">
    <property type="entry name" value="Rieske_2Fe-2S_sf"/>
</dbReference>
<dbReference type="Proteomes" id="UP001597115">
    <property type="component" value="Unassembled WGS sequence"/>
</dbReference>
<dbReference type="InterPro" id="IPR017941">
    <property type="entry name" value="Rieske_2Fe-2S"/>
</dbReference>
<evidence type="ECO:0000256" key="1">
    <source>
        <dbReference type="ARBA" id="ARBA00022714"/>
    </source>
</evidence>
<dbReference type="PANTHER" id="PTHR21266:SF60">
    <property type="entry name" value="3-KETOSTEROID-9-ALPHA-MONOOXYGENASE, OXYGENASE COMPONENT"/>
    <property type="match status" value="1"/>
</dbReference>
<keyword evidence="1" id="KW-0001">2Fe-2S</keyword>
<evidence type="ECO:0000259" key="6">
    <source>
        <dbReference type="PROSITE" id="PS51296"/>
    </source>
</evidence>